<dbReference type="NCBIfam" id="TIGR00369">
    <property type="entry name" value="unchar_dom_1"/>
    <property type="match status" value="1"/>
</dbReference>
<dbReference type="AlphaFoldDB" id="E6PH87"/>
<accession>E6PH87</accession>
<comment type="caution">
    <text evidence="4">The sequence shown here is derived from an EMBL/GenBank/DDBJ whole genome shotgun (WGS) entry which is preliminary data.</text>
</comment>
<feature type="domain" description="Thioesterase" evidence="3">
    <location>
        <begin position="31"/>
        <end position="106"/>
    </location>
</feature>
<dbReference type="PANTHER" id="PTHR21660">
    <property type="entry name" value="THIOESTERASE SUPERFAMILY MEMBER-RELATED"/>
    <property type="match status" value="1"/>
</dbReference>
<dbReference type="InterPro" id="IPR006683">
    <property type="entry name" value="Thioestr_dom"/>
</dbReference>
<gene>
    <name evidence="4" type="ORF">CARN1_1223</name>
    <name evidence="5" type="ORF">CARN4_0563</name>
</gene>
<dbReference type="CDD" id="cd03443">
    <property type="entry name" value="PaaI_thioesterase"/>
    <property type="match status" value="1"/>
</dbReference>
<reference evidence="4" key="1">
    <citation type="submission" date="2009-10" db="EMBL/GenBank/DDBJ databases">
        <title>Diversity of trophic interactions inside an arsenic-rich microbial ecosystem.</title>
        <authorList>
            <person name="Bertin P.N."/>
            <person name="Heinrich-Salmeron A."/>
            <person name="Pelletier E."/>
            <person name="Goulhen-Chollet F."/>
            <person name="Arsene-Ploetze F."/>
            <person name="Gallien S."/>
            <person name="Calteau A."/>
            <person name="Vallenet D."/>
            <person name="Casiot C."/>
            <person name="Chane-Woon-Ming B."/>
            <person name="Giloteaux L."/>
            <person name="Barakat M."/>
            <person name="Bonnefoy V."/>
            <person name="Bruneel O."/>
            <person name="Chandler M."/>
            <person name="Cleiss J."/>
            <person name="Duran R."/>
            <person name="Elbaz-Poulichet F."/>
            <person name="Fonknechten N."/>
            <person name="Lauga B."/>
            <person name="Mornico D."/>
            <person name="Ortet P."/>
            <person name="Schaeffer C."/>
            <person name="Siguier P."/>
            <person name="Alexander Thil Smith A."/>
            <person name="Van Dorsselaer A."/>
            <person name="Weissenbach J."/>
            <person name="Medigue C."/>
            <person name="Le Paslier D."/>
        </authorList>
    </citation>
    <scope>NUCLEOTIDE SEQUENCE</scope>
</reference>
<name>E6PH87_9ZZZZ</name>
<comment type="similarity">
    <text evidence="1">Belongs to the thioesterase PaaI family.</text>
</comment>
<keyword evidence="2" id="KW-0378">Hydrolase</keyword>
<organism evidence="4">
    <name type="scientific">mine drainage metagenome</name>
    <dbReference type="NCBI Taxonomy" id="410659"/>
    <lineage>
        <taxon>unclassified sequences</taxon>
        <taxon>metagenomes</taxon>
        <taxon>ecological metagenomes</taxon>
    </lineage>
</organism>
<evidence type="ECO:0000256" key="2">
    <source>
        <dbReference type="ARBA" id="ARBA00022801"/>
    </source>
</evidence>
<dbReference type="GO" id="GO:0047617">
    <property type="term" value="F:fatty acyl-CoA hydrolase activity"/>
    <property type="evidence" value="ECO:0007669"/>
    <property type="project" value="InterPro"/>
</dbReference>
<dbReference type="PANTHER" id="PTHR21660:SF1">
    <property type="entry name" value="ACYL-COENZYME A THIOESTERASE 13"/>
    <property type="match status" value="1"/>
</dbReference>
<proteinExistence type="inferred from homology"/>
<sequence length="124" mass="13364">MAVLDLKLDSVERGRAVLRMPFREEVTNGTGAVHGGAIVSLCDTAFYVALASIYGREQNTTTVSLQCNFLAPALAPHDLIAEASVIRAGRRICYGEVFVRSGDSVVAHATLNFLNTDPKEKQKA</sequence>
<dbReference type="InterPro" id="IPR029069">
    <property type="entry name" value="HotDog_dom_sf"/>
</dbReference>
<dbReference type="EMBL" id="CABL01000016">
    <property type="protein sequence ID" value="CBH75825.1"/>
    <property type="molecule type" value="Genomic_DNA"/>
</dbReference>
<evidence type="ECO:0000259" key="3">
    <source>
        <dbReference type="Pfam" id="PF03061"/>
    </source>
</evidence>
<evidence type="ECO:0000313" key="4">
    <source>
        <dbReference type="EMBL" id="CBH75825.1"/>
    </source>
</evidence>
<evidence type="ECO:0000313" key="5">
    <source>
        <dbReference type="EMBL" id="CBI01210.1"/>
    </source>
</evidence>
<dbReference type="InterPro" id="IPR039298">
    <property type="entry name" value="ACOT13"/>
</dbReference>
<dbReference type="Gene3D" id="3.10.129.10">
    <property type="entry name" value="Hotdog Thioesterase"/>
    <property type="match status" value="1"/>
</dbReference>
<evidence type="ECO:0000256" key="1">
    <source>
        <dbReference type="ARBA" id="ARBA00008324"/>
    </source>
</evidence>
<dbReference type="SUPFAM" id="SSF54637">
    <property type="entry name" value="Thioesterase/thiol ester dehydrase-isomerase"/>
    <property type="match status" value="1"/>
</dbReference>
<protein>
    <recommendedName>
        <fullName evidence="3">Thioesterase domain-containing protein</fullName>
    </recommendedName>
</protein>
<dbReference type="EMBL" id="CABO01000015">
    <property type="protein sequence ID" value="CBI01210.1"/>
    <property type="molecule type" value="Genomic_DNA"/>
</dbReference>
<dbReference type="InterPro" id="IPR003736">
    <property type="entry name" value="PAAI_dom"/>
</dbReference>
<dbReference type="Pfam" id="PF03061">
    <property type="entry name" value="4HBT"/>
    <property type="match status" value="1"/>
</dbReference>